<name>A0A415N0F6_9FIRM</name>
<proteinExistence type="predicted"/>
<reference evidence="1 2" key="1">
    <citation type="submission" date="2018-08" db="EMBL/GenBank/DDBJ databases">
        <title>A genome reference for cultivated species of the human gut microbiota.</title>
        <authorList>
            <person name="Zou Y."/>
            <person name="Xue W."/>
            <person name="Luo G."/>
        </authorList>
    </citation>
    <scope>NUCLEOTIDE SEQUENCE [LARGE SCALE GENOMIC DNA]</scope>
    <source>
        <strain evidence="1 2">AF36-1BH</strain>
    </source>
</reference>
<evidence type="ECO:0000313" key="2">
    <source>
        <dbReference type="Proteomes" id="UP000283325"/>
    </source>
</evidence>
<gene>
    <name evidence="1" type="ORF">DWZ98_07880</name>
</gene>
<sequence length="103" mass="11519">MGQTLGIDRDLARKIKRMSRKELDGYLTRVTDKSYNNGYEQGLVEGIALAGQAMDEILKEEVIKGTFPAEKVDEIKKAVGTYIAKVPERATDKDQDEGKEENV</sequence>
<evidence type="ECO:0000313" key="1">
    <source>
        <dbReference type="EMBL" id="RHL88296.1"/>
    </source>
</evidence>
<dbReference type="RefSeq" id="WP_118427231.1">
    <property type="nucleotide sequence ID" value="NZ_QRPD01000005.1"/>
</dbReference>
<accession>A0A415N0F6</accession>
<dbReference type="Proteomes" id="UP000283325">
    <property type="component" value="Unassembled WGS sequence"/>
</dbReference>
<dbReference type="EMBL" id="QRPD01000005">
    <property type="protein sequence ID" value="RHL88296.1"/>
    <property type="molecule type" value="Genomic_DNA"/>
</dbReference>
<dbReference type="AlphaFoldDB" id="A0A415N0F6"/>
<protein>
    <submittedName>
        <fullName evidence="1">Uncharacterized protein</fullName>
    </submittedName>
</protein>
<comment type="caution">
    <text evidence="1">The sequence shown here is derived from an EMBL/GenBank/DDBJ whole genome shotgun (WGS) entry which is preliminary data.</text>
</comment>
<organism evidence="1 2">
    <name type="scientific">Dorea formicigenerans</name>
    <dbReference type="NCBI Taxonomy" id="39486"/>
    <lineage>
        <taxon>Bacteria</taxon>
        <taxon>Bacillati</taxon>
        <taxon>Bacillota</taxon>
        <taxon>Clostridia</taxon>
        <taxon>Lachnospirales</taxon>
        <taxon>Lachnospiraceae</taxon>
        <taxon>Dorea</taxon>
    </lineage>
</organism>